<evidence type="ECO:0000313" key="1">
    <source>
        <dbReference type="EMBL" id="PIZ88968.1"/>
    </source>
</evidence>
<dbReference type="Proteomes" id="UP000230760">
    <property type="component" value="Unassembled WGS sequence"/>
</dbReference>
<dbReference type="EMBL" id="PFPB01000033">
    <property type="protein sequence ID" value="PIZ88968.1"/>
    <property type="molecule type" value="Genomic_DNA"/>
</dbReference>
<evidence type="ECO:0008006" key="3">
    <source>
        <dbReference type="Google" id="ProtNLM"/>
    </source>
</evidence>
<evidence type="ECO:0000313" key="2">
    <source>
        <dbReference type="Proteomes" id="UP000230760"/>
    </source>
</evidence>
<proteinExistence type="predicted"/>
<gene>
    <name evidence="1" type="ORF">COX90_01865</name>
</gene>
<dbReference type="InterPro" id="IPR035069">
    <property type="entry name" value="TTHA1013/TTHA0281-like"/>
</dbReference>
<comment type="caution">
    <text evidence="1">The sequence shown here is derived from an EMBL/GenBank/DDBJ whole genome shotgun (WGS) entry which is preliminary data.</text>
</comment>
<accession>A0A2M7UYI1</accession>
<organism evidence="1 2">
    <name type="scientific">Candidatus Nealsonbacteria bacterium CG_4_10_14_0_2_um_filter_38_17</name>
    <dbReference type="NCBI Taxonomy" id="1974680"/>
    <lineage>
        <taxon>Bacteria</taxon>
        <taxon>Candidatus Nealsoniibacteriota</taxon>
    </lineage>
</organism>
<sequence length="72" mass="8346">MTYKFTTIINQEGKWYVAYCLELGVVSQGRTIEEAQKNLKEAVGLYLEDYPKNKRNLSKRAPLITTLELEYA</sequence>
<dbReference type="InterPro" id="IPR051404">
    <property type="entry name" value="TA_system_antitoxin"/>
</dbReference>
<dbReference type="AlphaFoldDB" id="A0A2M7UYI1"/>
<name>A0A2M7UYI1_9BACT</name>
<dbReference type="SUPFAM" id="SSF143100">
    <property type="entry name" value="TTHA1013/TTHA0281-like"/>
    <property type="match status" value="1"/>
</dbReference>
<dbReference type="Gene3D" id="3.30.160.250">
    <property type="match status" value="1"/>
</dbReference>
<reference evidence="2" key="1">
    <citation type="submission" date="2017-09" db="EMBL/GenBank/DDBJ databases">
        <title>Depth-based differentiation of microbial function through sediment-hosted aquifers and enrichment of novel symbionts in the deep terrestrial subsurface.</title>
        <authorList>
            <person name="Probst A.J."/>
            <person name="Ladd B."/>
            <person name="Jarett J.K."/>
            <person name="Geller-Mcgrath D.E."/>
            <person name="Sieber C.M.K."/>
            <person name="Emerson J.B."/>
            <person name="Anantharaman K."/>
            <person name="Thomas B.C."/>
            <person name="Malmstrom R."/>
            <person name="Stieglmeier M."/>
            <person name="Klingl A."/>
            <person name="Woyke T."/>
            <person name="Ryan C.M."/>
            <person name="Banfield J.F."/>
        </authorList>
    </citation>
    <scope>NUCLEOTIDE SEQUENCE [LARGE SCALE GENOMIC DNA]</scope>
</reference>
<dbReference type="PANTHER" id="PTHR34504:SF2">
    <property type="entry name" value="UPF0150 PROTEIN SSL0259"/>
    <property type="match status" value="1"/>
</dbReference>
<protein>
    <recommendedName>
        <fullName evidence="3">Type II toxin-antitoxin system HicB family antitoxin</fullName>
    </recommendedName>
</protein>
<dbReference type="PANTHER" id="PTHR34504">
    <property type="entry name" value="ANTITOXIN HICB"/>
    <property type="match status" value="1"/>
</dbReference>